<keyword evidence="10" id="KW-0067">ATP-binding</keyword>
<keyword evidence="13" id="KW-0234">DNA repair</keyword>
<evidence type="ECO:0000259" key="19">
    <source>
        <dbReference type="PROSITE" id="PS51194"/>
    </source>
</evidence>
<evidence type="ECO:0000256" key="7">
    <source>
        <dbReference type="ARBA" id="ARBA00022801"/>
    </source>
</evidence>
<dbReference type="Gene3D" id="1.10.150.80">
    <property type="entry name" value="HRDC domain"/>
    <property type="match status" value="1"/>
</dbReference>
<dbReference type="InterPro" id="IPR010997">
    <property type="entry name" value="HRDC-like_sf"/>
</dbReference>
<dbReference type="Pfam" id="PF00270">
    <property type="entry name" value="DEAD"/>
    <property type="match status" value="1"/>
</dbReference>
<comment type="catalytic activity">
    <reaction evidence="15">
        <text>Couples ATP hydrolysis with the unwinding of duplex DNA by translocating in the 3'-5' direction.</text>
        <dbReference type="EC" id="5.6.2.4"/>
    </reaction>
</comment>
<dbReference type="RefSeq" id="WP_221861942.1">
    <property type="nucleotide sequence ID" value="NZ_JAIKTU010000012.1"/>
</dbReference>
<keyword evidence="7 20" id="KW-0378">Hydrolase</keyword>
<name>A0ABS7L1B1_CLOSR</name>
<accession>A0ABS7L1B1</accession>
<evidence type="ECO:0000256" key="6">
    <source>
        <dbReference type="ARBA" id="ARBA00022763"/>
    </source>
</evidence>
<evidence type="ECO:0000256" key="14">
    <source>
        <dbReference type="ARBA" id="ARBA00023235"/>
    </source>
</evidence>
<dbReference type="InterPro" id="IPR011545">
    <property type="entry name" value="DEAD/DEAH_box_helicase_dom"/>
</dbReference>
<evidence type="ECO:0000256" key="9">
    <source>
        <dbReference type="ARBA" id="ARBA00022833"/>
    </source>
</evidence>
<sequence>MNNTQKAYHALKKFYGYESFREGQLDIINTILNKRDVFCLMPTGGGKSICYQIPAILFEGITVVISPLISLMKDQVDALRENGITGVYINSSLKNDEIKEILKDASLGMYKLIYIAPERLESNYFKNMILDLNISHIAIDEAHCVSEWGHDFRKSYRYIKPFYEGFKNKPVISAFTATATDEVRKDSISLLGLRNPYIYLGDVNRANLSIEVLKEVDKEEELKDIIRSHEDESGIVYCSSRKEVEIIYQRLKDLGYSVLKYHAGMKDSDKEIAQEDFLFERKNVMIATNAFGMGIDKSNIRFIVHATLPKNLETYYQEIGRGGRDGENCDCYLFYSRDDIKRVEFLINKSSGMNRREIALRKLQSMVDYAETDDCYREFILKYFNNKYVTSFCNNCTNCLNSDDIQDFTREAQIILSTVFRTRERFGISVLVDILRGIKGPKILQYELDKVTTFALMKEFSSKFIRDFIKSLIDLGYIELKPGTYSMLILNNRSIKVLKSEEKVLMKLQKSEDEIINKELYNALKSWRKIKATKENIRPYIIFSDSTLIEIANNKPRTEEEIMNIRGMGEKKLKKYGDELLKVISAFL</sequence>
<dbReference type="PANTHER" id="PTHR13710">
    <property type="entry name" value="DNA HELICASE RECQ FAMILY MEMBER"/>
    <property type="match status" value="1"/>
</dbReference>
<dbReference type="EC" id="5.6.2.4" evidence="16"/>
<dbReference type="PROSITE" id="PS51194">
    <property type="entry name" value="HELICASE_CTER"/>
    <property type="match status" value="1"/>
</dbReference>
<dbReference type="PROSITE" id="PS50967">
    <property type="entry name" value="HRDC"/>
    <property type="match status" value="1"/>
</dbReference>
<dbReference type="NCBIfam" id="TIGR00614">
    <property type="entry name" value="recQ_fam"/>
    <property type="match status" value="1"/>
</dbReference>
<evidence type="ECO:0000256" key="1">
    <source>
        <dbReference type="ARBA" id="ARBA00001946"/>
    </source>
</evidence>
<dbReference type="SUPFAM" id="SSF52540">
    <property type="entry name" value="P-loop containing nucleoside triphosphate hydrolases"/>
    <property type="match status" value="1"/>
</dbReference>
<dbReference type="Pfam" id="PF00570">
    <property type="entry name" value="HRDC"/>
    <property type="match status" value="1"/>
</dbReference>
<protein>
    <recommendedName>
        <fullName evidence="16">DNA helicase RecQ</fullName>
        <ecNumber evidence="16">5.6.2.4</ecNumber>
    </recommendedName>
</protein>
<keyword evidence="4" id="KW-0479">Metal-binding</keyword>
<keyword evidence="8 20" id="KW-0347">Helicase</keyword>
<keyword evidence="5" id="KW-0547">Nucleotide-binding</keyword>
<comment type="cofactor">
    <cofactor evidence="1">
        <name>Mg(2+)</name>
        <dbReference type="ChEBI" id="CHEBI:18420"/>
    </cofactor>
</comment>
<feature type="domain" description="HRDC" evidence="17">
    <location>
        <begin position="514"/>
        <end position="588"/>
    </location>
</feature>
<dbReference type="Gene3D" id="3.40.50.300">
    <property type="entry name" value="P-loop containing nucleotide triphosphate hydrolases"/>
    <property type="match status" value="2"/>
</dbReference>
<evidence type="ECO:0000313" key="21">
    <source>
        <dbReference type="Proteomes" id="UP001299068"/>
    </source>
</evidence>
<dbReference type="InterPro" id="IPR044876">
    <property type="entry name" value="HRDC_dom_sf"/>
</dbReference>
<reference evidence="20 21" key="1">
    <citation type="journal article" date="2021" name="Cell Host Microbe">
        <title>in vivo commensal control of Clostridioides difficile virulence.</title>
        <authorList>
            <person name="Girinathan B.P."/>
            <person name="Dibenedetto N."/>
            <person name="Worley J.N."/>
            <person name="Peltier J."/>
            <person name="Arrieta-Ortiz M.L."/>
            <person name="Rupa Christinal Immanuel S."/>
            <person name="Lavin R."/>
            <person name="Delaney M.L."/>
            <person name="Cummins C."/>
            <person name="Hoffmann M."/>
            <person name="Luo Y."/>
            <person name="Gonzalez-Escalona N."/>
            <person name="Allard M."/>
            <person name="Onderdonk A.B."/>
            <person name="Gerber G.K."/>
            <person name="Sonenshein A.L."/>
            <person name="Baliga N."/>
            <person name="Dupuy B."/>
            <person name="Bry L."/>
        </authorList>
    </citation>
    <scope>NUCLEOTIDE SEQUENCE [LARGE SCALE GENOMIC DNA]</scope>
    <source>
        <strain evidence="20 21">DSM 599</strain>
    </source>
</reference>
<dbReference type="GO" id="GO:0016787">
    <property type="term" value="F:hydrolase activity"/>
    <property type="evidence" value="ECO:0007669"/>
    <property type="project" value="UniProtKB-KW"/>
</dbReference>
<evidence type="ECO:0000256" key="8">
    <source>
        <dbReference type="ARBA" id="ARBA00022806"/>
    </source>
</evidence>
<dbReference type="Proteomes" id="UP001299068">
    <property type="component" value="Unassembled WGS sequence"/>
</dbReference>
<dbReference type="SMART" id="SM00341">
    <property type="entry name" value="HRDC"/>
    <property type="match status" value="1"/>
</dbReference>
<keyword evidence="12" id="KW-0233">DNA recombination</keyword>
<organism evidence="20 21">
    <name type="scientific">Clostridium sardiniense</name>
    <name type="common">Clostridium absonum</name>
    <dbReference type="NCBI Taxonomy" id="29369"/>
    <lineage>
        <taxon>Bacteria</taxon>
        <taxon>Bacillati</taxon>
        <taxon>Bacillota</taxon>
        <taxon>Clostridia</taxon>
        <taxon>Eubacteriales</taxon>
        <taxon>Clostridiaceae</taxon>
        <taxon>Clostridium</taxon>
    </lineage>
</organism>
<dbReference type="InterPro" id="IPR032284">
    <property type="entry name" value="RecQ_Zn-bd"/>
</dbReference>
<dbReference type="InterPro" id="IPR001650">
    <property type="entry name" value="Helicase_C-like"/>
</dbReference>
<evidence type="ECO:0000256" key="13">
    <source>
        <dbReference type="ARBA" id="ARBA00023204"/>
    </source>
</evidence>
<keyword evidence="9" id="KW-0862">Zinc</keyword>
<dbReference type="InterPro" id="IPR006293">
    <property type="entry name" value="DNA_helicase_ATP-dep_RecQ_bac"/>
</dbReference>
<dbReference type="SUPFAM" id="SSF47819">
    <property type="entry name" value="HRDC-like"/>
    <property type="match status" value="1"/>
</dbReference>
<dbReference type="EMBL" id="JAIKTU010000012">
    <property type="protein sequence ID" value="MBY0756663.1"/>
    <property type="molecule type" value="Genomic_DNA"/>
</dbReference>
<dbReference type="SMART" id="SM00956">
    <property type="entry name" value="RQC"/>
    <property type="match status" value="1"/>
</dbReference>
<evidence type="ECO:0000256" key="12">
    <source>
        <dbReference type="ARBA" id="ARBA00023172"/>
    </source>
</evidence>
<feature type="domain" description="Helicase C-terminal" evidence="19">
    <location>
        <begin position="221"/>
        <end position="364"/>
    </location>
</feature>
<dbReference type="NCBIfam" id="TIGR01389">
    <property type="entry name" value="recQ"/>
    <property type="match status" value="1"/>
</dbReference>
<keyword evidence="21" id="KW-1185">Reference proteome</keyword>
<dbReference type="SUPFAM" id="SSF46785">
    <property type="entry name" value="Winged helix' DNA-binding domain"/>
    <property type="match status" value="1"/>
</dbReference>
<dbReference type="CDD" id="cd17920">
    <property type="entry name" value="DEXHc_RecQ"/>
    <property type="match status" value="1"/>
</dbReference>
<keyword evidence="14" id="KW-0413">Isomerase</keyword>
<dbReference type="InterPro" id="IPR036390">
    <property type="entry name" value="WH_DNA-bd_sf"/>
</dbReference>
<dbReference type="Gene3D" id="1.10.10.10">
    <property type="entry name" value="Winged helix-like DNA-binding domain superfamily/Winged helix DNA-binding domain"/>
    <property type="match status" value="1"/>
</dbReference>
<evidence type="ECO:0000256" key="4">
    <source>
        <dbReference type="ARBA" id="ARBA00022723"/>
    </source>
</evidence>
<evidence type="ECO:0000256" key="11">
    <source>
        <dbReference type="ARBA" id="ARBA00023125"/>
    </source>
</evidence>
<evidence type="ECO:0000256" key="3">
    <source>
        <dbReference type="ARBA" id="ARBA00005446"/>
    </source>
</evidence>
<dbReference type="Pfam" id="PF00271">
    <property type="entry name" value="Helicase_C"/>
    <property type="match status" value="1"/>
</dbReference>
<evidence type="ECO:0000256" key="5">
    <source>
        <dbReference type="ARBA" id="ARBA00022741"/>
    </source>
</evidence>
<evidence type="ECO:0000256" key="2">
    <source>
        <dbReference type="ARBA" id="ARBA00001947"/>
    </source>
</evidence>
<evidence type="ECO:0000256" key="15">
    <source>
        <dbReference type="ARBA" id="ARBA00034617"/>
    </source>
</evidence>
<comment type="caution">
    <text evidence="20">The sequence shown here is derived from an EMBL/GenBank/DDBJ whole genome shotgun (WGS) entry which is preliminary data.</text>
</comment>
<dbReference type="InterPro" id="IPR036388">
    <property type="entry name" value="WH-like_DNA-bd_sf"/>
</dbReference>
<dbReference type="InterPro" id="IPR027417">
    <property type="entry name" value="P-loop_NTPase"/>
</dbReference>
<dbReference type="Pfam" id="PF16124">
    <property type="entry name" value="RecQ_Zn_bind"/>
    <property type="match status" value="1"/>
</dbReference>
<evidence type="ECO:0000259" key="18">
    <source>
        <dbReference type="PROSITE" id="PS51192"/>
    </source>
</evidence>
<keyword evidence="6" id="KW-0227">DNA damage</keyword>
<dbReference type="Pfam" id="PF09382">
    <property type="entry name" value="RQC"/>
    <property type="match status" value="1"/>
</dbReference>
<dbReference type="InterPro" id="IPR018982">
    <property type="entry name" value="RQC_domain"/>
</dbReference>
<evidence type="ECO:0000259" key="17">
    <source>
        <dbReference type="PROSITE" id="PS50967"/>
    </source>
</evidence>
<gene>
    <name evidence="20" type="primary">recQ</name>
    <name evidence="20" type="ORF">K5V21_14535</name>
</gene>
<dbReference type="InterPro" id="IPR004589">
    <property type="entry name" value="DNA_helicase_ATP-dep_RecQ"/>
</dbReference>
<dbReference type="PANTHER" id="PTHR13710:SF105">
    <property type="entry name" value="ATP-DEPENDENT DNA HELICASE Q1"/>
    <property type="match status" value="1"/>
</dbReference>
<evidence type="ECO:0000256" key="16">
    <source>
        <dbReference type="NCBIfam" id="TIGR01389"/>
    </source>
</evidence>
<evidence type="ECO:0000313" key="20">
    <source>
        <dbReference type="EMBL" id="MBY0756663.1"/>
    </source>
</evidence>
<evidence type="ECO:0000256" key="10">
    <source>
        <dbReference type="ARBA" id="ARBA00022840"/>
    </source>
</evidence>
<dbReference type="GO" id="GO:0003678">
    <property type="term" value="F:DNA helicase activity"/>
    <property type="evidence" value="ECO:0007669"/>
    <property type="project" value="UniProtKB-EC"/>
</dbReference>
<dbReference type="PROSITE" id="PS51192">
    <property type="entry name" value="HELICASE_ATP_BIND_1"/>
    <property type="match status" value="1"/>
</dbReference>
<dbReference type="InterPro" id="IPR002121">
    <property type="entry name" value="HRDC_dom"/>
</dbReference>
<dbReference type="InterPro" id="IPR014001">
    <property type="entry name" value="Helicase_ATP-bd"/>
</dbReference>
<dbReference type="SMART" id="SM00487">
    <property type="entry name" value="DEXDc"/>
    <property type="match status" value="1"/>
</dbReference>
<dbReference type="SMART" id="SM00490">
    <property type="entry name" value="HELICc"/>
    <property type="match status" value="1"/>
</dbReference>
<feature type="domain" description="Helicase ATP-binding" evidence="18">
    <location>
        <begin position="28"/>
        <end position="197"/>
    </location>
</feature>
<comment type="similarity">
    <text evidence="3">Belongs to the helicase family. RecQ subfamily.</text>
</comment>
<proteinExistence type="inferred from homology"/>
<comment type="cofactor">
    <cofactor evidence="2">
        <name>Zn(2+)</name>
        <dbReference type="ChEBI" id="CHEBI:29105"/>
    </cofactor>
</comment>
<keyword evidence="11" id="KW-0238">DNA-binding</keyword>